<evidence type="ECO:0000259" key="1">
    <source>
        <dbReference type="SMART" id="SM01321"/>
    </source>
</evidence>
<gene>
    <name evidence="2" type="ORF">LPC04_12755</name>
</gene>
<dbReference type="GO" id="GO:0003677">
    <property type="term" value="F:DNA binding"/>
    <property type="evidence" value="ECO:0007669"/>
    <property type="project" value="InterPro"/>
</dbReference>
<keyword evidence="3" id="KW-1185">Reference proteome</keyword>
<dbReference type="PANTHER" id="PTHR34322:SF2">
    <property type="entry name" value="TRANSPOSASE IS200-LIKE DOMAIN-CONTAINING PROTEIN"/>
    <property type="match status" value="1"/>
</dbReference>
<dbReference type="Gene3D" id="3.30.70.1290">
    <property type="entry name" value="Transposase IS200-like"/>
    <property type="match status" value="1"/>
</dbReference>
<feature type="domain" description="Transposase IS200-like" evidence="1">
    <location>
        <begin position="9"/>
        <end position="123"/>
    </location>
</feature>
<protein>
    <submittedName>
        <fullName evidence="2">Transposase</fullName>
    </submittedName>
</protein>
<dbReference type="GO" id="GO:0006313">
    <property type="term" value="P:DNA transposition"/>
    <property type="evidence" value="ECO:0007669"/>
    <property type="project" value="InterPro"/>
</dbReference>
<reference evidence="2" key="1">
    <citation type="submission" date="2021-11" db="EMBL/GenBank/DDBJ databases">
        <title>BS-T2-15 a new species belonging to the Comamonadaceae family isolated from the soil of a French oak forest.</title>
        <authorList>
            <person name="Mieszkin S."/>
            <person name="Alain K."/>
        </authorList>
    </citation>
    <scope>NUCLEOTIDE SEQUENCE</scope>
    <source>
        <strain evidence="2">BS-T2-15</strain>
    </source>
</reference>
<dbReference type="GO" id="GO:0004803">
    <property type="term" value="F:transposase activity"/>
    <property type="evidence" value="ECO:0007669"/>
    <property type="project" value="InterPro"/>
</dbReference>
<evidence type="ECO:0000313" key="3">
    <source>
        <dbReference type="Proteomes" id="UP001139353"/>
    </source>
</evidence>
<dbReference type="EMBL" id="JAJLJH010000002">
    <property type="protein sequence ID" value="MCK9686579.1"/>
    <property type="molecule type" value="Genomic_DNA"/>
</dbReference>
<dbReference type="Gene3D" id="1.10.10.60">
    <property type="entry name" value="Homeodomain-like"/>
    <property type="match status" value="1"/>
</dbReference>
<name>A0A9X1YHS1_9BURK</name>
<dbReference type="Pfam" id="PF01797">
    <property type="entry name" value="Y1_Tnp"/>
    <property type="match status" value="1"/>
</dbReference>
<dbReference type="Proteomes" id="UP001139353">
    <property type="component" value="Unassembled WGS sequence"/>
</dbReference>
<accession>A0A9X1YHS1</accession>
<dbReference type="PANTHER" id="PTHR34322">
    <property type="entry name" value="TRANSPOSASE, Y1_TNP DOMAIN-CONTAINING"/>
    <property type="match status" value="1"/>
</dbReference>
<organism evidence="2 3">
    <name type="scientific">Scleromatobacter humisilvae</name>
    <dbReference type="NCBI Taxonomy" id="2897159"/>
    <lineage>
        <taxon>Bacteria</taxon>
        <taxon>Pseudomonadati</taxon>
        <taxon>Pseudomonadota</taxon>
        <taxon>Betaproteobacteria</taxon>
        <taxon>Burkholderiales</taxon>
        <taxon>Sphaerotilaceae</taxon>
        <taxon>Scleromatobacter</taxon>
    </lineage>
</organism>
<dbReference type="InterPro" id="IPR036515">
    <property type="entry name" value="Transposase_17_sf"/>
</dbReference>
<dbReference type="RefSeq" id="WP_275682599.1">
    <property type="nucleotide sequence ID" value="NZ_JAJLJH010000002.1"/>
</dbReference>
<dbReference type="InterPro" id="IPR002686">
    <property type="entry name" value="Transposase_17"/>
</dbReference>
<comment type="caution">
    <text evidence="2">The sequence shown here is derived from an EMBL/GenBank/DDBJ whole genome shotgun (WGS) entry which is preliminary data.</text>
</comment>
<dbReference type="AlphaFoldDB" id="A0A9X1YHS1"/>
<dbReference type="SUPFAM" id="SSF143422">
    <property type="entry name" value="Transposase IS200-like"/>
    <property type="match status" value="1"/>
</dbReference>
<proteinExistence type="predicted"/>
<sequence length="312" mass="35499">MARPLRIDFPGGVYHVTSRGDRKEPIFRDDRDRDRLIAVLAQALERFDATVLAYCLMGNHYHLVVQTRRGNLSRLMRHVNGVYAQAFNRRHGLVGHLFQGRFTSIHVDRDAYLLEVCRYTELNPVRAQMVDGAADWRWSSHRAHCGLEQSPSWLDTRALHAQLLGRDALSGTERHLAARRYARFVSEGRGVPLWERELRQVVYLGDEDFVETVQARVRPAVLREREIPFAQRHAPKRALRQAASTDSRDESIRRAYVKDGMTMTEIAKAVGLSVSRVSRLMARGERVAAAPDGCGSIPVLRAQRNKQAKGKT</sequence>
<evidence type="ECO:0000313" key="2">
    <source>
        <dbReference type="EMBL" id="MCK9686579.1"/>
    </source>
</evidence>
<dbReference type="SMART" id="SM01321">
    <property type="entry name" value="Y1_Tnp"/>
    <property type="match status" value="1"/>
</dbReference>